<dbReference type="GO" id="GO:0006417">
    <property type="term" value="P:regulation of translation"/>
    <property type="evidence" value="ECO:0007669"/>
    <property type="project" value="TreeGrafter"/>
</dbReference>
<name>A0AAD7UJ56_9STRA</name>
<dbReference type="PROSITE" id="PS50102">
    <property type="entry name" value="RRM"/>
    <property type="match status" value="1"/>
</dbReference>
<sequence length="349" mass="39632">MTSTPRLSLKLEQMTLVEQLGMEGWRPPVRAQPLYTGALAPFAAWPQEPEQQLFVGGISRQTYEAQLKEHFALYGEVVEVIVMRHKKTGISRCFGFISFRSVEAVRAVLNSEHVIDGRRVEVKRAVPRHLLPTPTLATLGSSRAAMLTAVTRQARDRILLPAWNQKLRRQHRDEIKDLRYQMNCRYQSWGYDSPDDFFIGEFPGRCRDEVFSSRPCDALALDAGQERKLQSLAAEVLDFAQDVLLKKRPTTDSHLLRPLDYLWRRAIHTVCDEVNSLIAQQRHHLGQVVLVHEDDPAPFAVALPATRRRRKDKPIMLSFAAVPTVPCVRGAPLYFGSPQILHSPTGVAW</sequence>
<evidence type="ECO:0000256" key="2">
    <source>
        <dbReference type="ARBA" id="ARBA00022884"/>
    </source>
</evidence>
<evidence type="ECO:0000256" key="1">
    <source>
        <dbReference type="ARBA" id="ARBA00022737"/>
    </source>
</evidence>
<organism evidence="5 6">
    <name type="scientific">Chrysophaeum taylorii</name>
    <dbReference type="NCBI Taxonomy" id="2483200"/>
    <lineage>
        <taxon>Eukaryota</taxon>
        <taxon>Sar</taxon>
        <taxon>Stramenopiles</taxon>
        <taxon>Ochrophyta</taxon>
        <taxon>Pelagophyceae</taxon>
        <taxon>Pelagomonadales</taxon>
        <taxon>Pelagomonadaceae</taxon>
        <taxon>Chrysophaeum</taxon>
    </lineage>
</organism>
<dbReference type="GO" id="GO:0003729">
    <property type="term" value="F:mRNA binding"/>
    <property type="evidence" value="ECO:0007669"/>
    <property type="project" value="TreeGrafter"/>
</dbReference>
<protein>
    <recommendedName>
        <fullName evidence="4">RRM domain-containing protein</fullName>
    </recommendedName>
</protein>
<dbReference type="PANTHER" id="PTHR48032:SF12">
    <property type="entry name" value="RRM DOMAIN-CONTAINING PROTEIN"/>
    <property type="match status" value="1"/>
</dbReference>
<evidence type="ECO:0000256" key="3">
    <source>
        <dbReference type="PROSITE-ProRule" id="PRU00176"/>
    </source>
</evidence>
<comment type="caution">
    <text evidence="5">The sequence shown here is derived from an EMBL/GenBank/DDBJ whole genome shotgun (WGS) entry which is preliminary data.</text>
</comment>
<dbReference type="PANTHER" id="PTHR48032">
    <property type="entry name" value="RNA-BINDING PROTEIN MUSASHI HOMOLOG RBP6"/>
    <property type="match status" value="1"/>
</dbReference>
<evidence type="ECO:0000313" key="5">
    <source>
        <dbReference type="EMBL" id="KAJ8605625.1"/>
    </source>
</evidence>
<accession>A0AAD7UJ56</accession>
<dbReference type="Gene3D" id="3.30.70.330">
    <property type="match status" value="1"/>
</dbReference>
<dbReference type="SUPFAM" id="SSF54928">
    <property type="entry name" value="RNA-binding domain, RBD"/>
    <property type="match status" value="1"/>
</dbReference>
<evidence type="ECO:0000259" key="4">
    <source>
        <dbReference type="PROSITE" id="PS50102"/>
    </source>
</evidence>
<keyword evidence="2 3" id="KW-0694">RNA-binding</keyword>
<reference evidence="5" key="1">
    <citation type="submission" date="2023-01" db="EMBL/GenBank/DDBJ databases">
        <title>Metagenome sequencing of chrysophaentin producing Chrysophaeum taylorii.</title>
        <authorList>
            <person name="Davison J."/>
            <person name="Bewley C."/>
        </authorList>
    </citation>
    <scope>NUCLEOTIDE SEQUENCE</scope>
    <source>
        <strain evidence="5">NIES-1699</strain>
    </source>
</reference>
<dbReference type="InterPro" id="IPR012677">
    <property type="entry name" value="Nucleotide-bd_a/b_plait_sf"/>
</dbReference>
<keyword evidence="6" id="KW-1185">Reference proteome</keyword>
<dbReference type="AlphaFoldDB" id="A0AAD7UJ56"/>
<feature type="domain" description="RRM" evidence="4">
    <location>
        <begin position="51"/>
        <end position="127"/>
    </location>
</feature>
<keyword evidence="1" id="KW-0677">Repeat</keyword>
<evidence type="ECO:0000313" key="6">
    <source>
        <dbReference type="Proteomes" id="UP001230188"/>
    </source>
</evidence>
<gene>
    <name evidence="5" type="ORF">CTAYLR_000097</name>
</gene>
<dbReference type="InterPro" id="IPR000504">
    <property type="entry name" value="RRM_dom"/>
</dbReference>
<dbReference type="InterPro" id="IPR035979">
    <property type="entry name" value="RBD_domain_sf"/>
</dbReference>
<proteinExistence type="predicted"/>
<dbReference type="Proteomes" id="UP001230188">
    <property type="component" value="Unassembled WGS sequence"/>
</dbReference>
<dbReference type="SMART" id="SM00360">
    <property type="entry name" value="RRM"/>
    <property type="match status" value="1"/>
</dbReference>
<dbReference type="Pfam" id="PF00076">
    <property type="entry name" value="RRM_1"/>
    <property type="match status" value="1"/>
</dbReference>
<dbReference type="EMBL" id="JAQMWT010000314">
    <property type="protein sequence ID" value="KAJ8605625.1"/>
    <property type="molecule type" value="Genomic_DNA"/>
</dbReference>